<name>A0A1W0WJC0_HYPEX</name>
<dbReference type="GO" id="GO:0006325">
    <property type="term" value="P:chromatin organization"/>
    <property type="evidence" value="ECO:0007669"/>
    <property type="project" value="UniProtKB-KW"/>
</dbReference>
<dbReference type="GO" id="GO:0000976">
    <property type="term" value="F:transcription cis-regulatory region binding"/>
    <property type="evidence" value="ECO:0007669"/>
    <property type="project" value="TreeGrafter"/>
</dbReference>
<organism evidence="11 12">
    <name type="scientific">Hypsibius exemplaris</name>
    <name type="common">Freshwater tardigrade</name>
    <dbReference type="NCBI Taxonomy" id="2072580"/>
    <lineage>
        <taxon>Eukaryota</taxon>
        <taxon>Metazoa</taxon>
        <taxon>Ecdysozoa</taxon>
        <taxon>Tardigrada</taxon>
        <taxon>Eutardigrada</taxon>
        <taxon>Parachela</taxon>
        <taxon>Hypsibioidea</taxon>
        <taxon>Hypsibiidae</taxon>
        <taxon>Hypsibius</taxon>
    </lineage>
</organism>
<evidence type="ECO:0000313" key="11">
    <source>
        <dbReference type="EMBL" id="OQV15320.1"/>
    </source>
</evidence>
<keyword evidence="4" id="KW-0597">Phosphoprotein</keyword>
<keyword evidence="5" id="KW-0156">Chromatin regulator</keyword>
<evidence type="ECO:0000256" key="9">
    <source>
        <dbReference type="ARBA" id="ARBA00023242"/>
    </source>
</evidence>
<dbReference type="EMBL" id="MTYJ01000091">
    <property type="protein sequence ID" value="OQV15320.1"/>
    <property type="molecule type" value="Genomic_DNA"/>
</dbReference>
<dbReference type="GO" id="GO:0035097">
    <property type="term" value="C:histone methyltransferase complex"/>
    <property type="evidence" value="ECO:0007669"/>
    <property type="project" value="TreeGrafter"/>
</dbReference>
<dbReference type="Proteomes" id="UP000192578">
    <property type="component" value="Unassembled WGS sequence"/>
</dbReference>
<dbReference type="PANTHER" id="PTHR12693:SF3">
    <property type="entry name" value="MENIN"/>
    <property type="match status" value="1"/>
</dbReference>
<evidence type="ECO:0000256" key="7">
    <source>
        <dbReference type="ARBA" id="ARBA00023125"/>
    </source>
</evidence>
<keyword evidence="6" id="KW-0805">Transcription regulation</keyword>
<feature type="region of interest" description="Disordered" evidence="10">
    <location>
        <begin position="59"/>
        <end position="99"/>
    </location>
</feature>
<keyword evidence="7" id="KW-0238">DNA-binding</keyword>
<protein>
    <recommendedName>
        <fullName evidence="2">Menin</fullName>
    </recommendedName>
</protein>
<evidence type="ECO:0000256" key="1">
    <source>
        <dbReference type="ARBA" id="ARBA00004123"/>
    </source>
</evidence>
<evidence type="ECO:0000256" key="4">
    <source>
        <dbReference type="ARBA" id="ARBA00022553"/>
    </source>
</evidence>
<accession>A0A1W0WJC0</accession>
<dbReference type="GO" id="GO:0008285">
    <property type="term" value="P:negative regulation of cell population proliferation"/>
    <property type="evidence" value="ECO:0007669"/>
    <property type="project" value="TreeGrafter"/>
</dbReference>
<dbReference type="Pfam" id="PF05053">
    <property type="entry name" value="Menin"/>
    <property type="match status" value="1"/>
</dbReference>
<reference evidence="12" key="1">
    <citation type="submission" date="2017-01" db="EMBL/GenBank/DDBJ databases">
        <title>Comparative genomics of anhydrobiosis in the tardigrade Hypsibius dujardini.</title>
        <authorList>
            <person name="Yoshida Y."/>
            <person name="Koutsovoulos G."/>
            <person name="Laetsch D."/>
            <person name="Stevens L."/>
            <person name="Kumar S."/>
            <person name="Horikawa D."/>
            <person name="Ishino K."/>
            <person name="Komine S."/>
            <person name="Tomita M."/>
            <person name="Blaxter M."/>
            <person name="Arakawa K."/>
        </authorList>
    </citation>
    <scope>NUCLEOTIDE SEQUENCE [LARGE SCALE GENOMIC DNA]</scope>
    <source>
        <strain evidence="12">Z151</strain>
    </source>
</reference>
<sequence>MDNRLRQAKELVASRIKPRFPITSISSAVRLIVDLLDDPSDDPQLAVVAILFHLVHGAHSSPQPQRMGKRKNSAGTRVTSSSSFEMSGTPGGGGGGGGGGEAISWSQFEGIWRALVEVVQKEFPLGIGSVGAGNDLHESVQDLRRIYGWVGRVFKVDREARATAGGVLGKFIGAAAAEDRVKLKVGLAEFKVVSLIVAQLVGLDDVHLCLTECLCYLAVGNLPGLPNVEDSFVPVLKEEDGLLPVKCLPSTNTGRPITPDDLWVCSKRQFVRCNRHMEVAYMCCNLDGDDIRKPSKGPISVFQCDVLAHLHHAGHLNMYPAATATYGSLLSLLSRDQEESVMAERTLLEAIRINQESFRNAYLSPYCLLFNHLNSQEHKIAAILPAFLASDVVKEYRYVVSLDTRLNDELLHRMASNLDHIISPKQQESAHSVDDPAVAALVLGFIDNVCLWEEKSSIGIWHSTWSSKLIHSCLRKLSSGPLHHVMLHASTDSMAAAVASDSAVRYVPDMLHALRTGPLPLPRSDSDPLTVLPSEPPLTEDFCRFALEIFVNWPPMRLDTLSDDFTDKDRMSSIGRLPDRTESEADYDDFIEMLCGWPCCPSVSDGDLKRLSGIRPVNPLYQLCSKQVFPFLDMGPPDIPVYCFDYEKIKREVRAPRPGTPESRVMYQLQQRLLAFAGHTRTTAQPVRYSHVLLRSQKMLNVRPLLGQERFNQSEIALKLEGSAAGVLGGPKEKRDRRPSTRCLTNGF</sequence>
<keyword evidence="8" id="KW-0804">Transcription</keyword>
<evidence type="ECO:0000256" key="6">
    <source>
        <dbReference type="ARBA" id="ARBA00023015"/>
    </source>
</evidence>
<dbReference type="PANTHER" id="PTHR12693">
    <property type="entry name" value="MENIN"/>
    <property type="match status" value="1"/>
</dbReference>
<keyword evidence="9" id="KW-0539">Nucleus</keyword>
<dbReference type="GO" id="GO:0045786">
    <property type="term" value="P:negative regulation of cell cycle"/>
    <property type="evidence" value="ECO:0007669"/>
    <property type="project" value="TreeGrafter"/>
</dbReference>
<dbReference type="GO" id="GO:0006357">
    <property type="term" value="P:regulation of transcription by RNA polymerase II"/>
    <property type="evidence" value="ECO:0007669"/>
    <property type="project" value="TreeGrafter"/>
</dbReference>
<dbReference type="InterPro" id="IPR007747">
    <property type="entry name" value="Menin"/>
</dbReference>
<dbReference type="GO" id="GO:0003682">
    <property type="term" value="F:chromatin binding"/>
    <property type="evidence" value="ECO:0007669"/>
    <property type="project" value="TreeGrafter"/>
</dbReference>
<keyword evidence="3" id="KW-0678">Repressor</keyword>
<evidence type="ECO:0000256" key="2">
    <source>
        <dbReference type="ARBA" id="ARBA00021162"/>
    </source>
</evidence>
<evidence type="ECO:0000256" key="5">
    <source>
        <dbReference type="ARBA" id="ARBA00022853"/>
    </source>
</evidence>
<feature type="compositionally biased region" description="Polar residues" evidence="10">
    <location>
        <begin position="73"/>
        <end position="86"/>
    </location>
</feature>
<dbReference type="AlphaFoldDB" id="A0A1W0WJC0"/>
<evidence type="ECO:0000256" key="10">
    <source>
        <dbReference type="SAM" id="MobiDB-lite"/>
    </source>
</evidence>
<comment type="caution">
    <text evidence="11">The sequence shown here is derived from an EMBL/GenBank/DDBJ whole genome shotgun (WGS) entry which is preliminary data.</text>
</comment>
<proteinExistence type="predicted"/>
<evidence type="ECO:0000256" key="3">
    <source>
        <dbReference type="ARBA" id="ARBA00022491"/>
    </source>
</evidence>
<keyword evidence="12" id="KW-1185">Reference proteome</keyword>
<gene>
    <name evidence="11" type="ORF">BV898_10546</name>
</gene>
<dbReference type="OrthoDB" id="5962932at2759"/>
<evidence type="ECO:0000313" key="12">
    <source>
        <dbReference type="Proteomes" id="UP000192578"/>
    </source>
</evidence>
<comment type="subcellular location">
    <subcellularLocation>
        <location evidence="1">Nucleus</location>
    </subcellularLocation>
</comment>
<feature type="region of interest" description="Disordered" evidence="10">
    <location>
        <begin position="727"/>
        <end position="748"/>
    </location>
</feature>
<evidence type="ECO:0000256" key="8">
    <source>
        <dbReference type="ARBA" id="ARBA00023163"/>
    </source>
</evidence>
<feature type="compositionally biased region" description="Gly residues" evidence="10">
    <location>
        <begin position="89"/>
        <end position="99"/>
    </location>
</feature>
<dbReference type="GO" id="GO:0000785">
    <property type="term" value="C:chromatin"/>
    <property type="evidence" value="ECO:0007669"/>
    <property type="project" value="TreeGrafter"/>
</dbReference>
<dbReference type="GO" id="GO:0000403">
    <property type="term" value="F:Y-form DNA binding"/>
    <property type="evidence" value="ECO:0007669"/>
    <property type="project" value="TreeGrafter"/>
</dbReference>